<keyword evidence="3" id="KW-1185">Reference proteome</keyword>
<evidence type="ECO:0000313" key="3">
    <source>
        <dbReference type="Proteomes" id="UP001172681"/>
    </source>
</evidence>
<evidence type="ECO:0000256" key="1">
    <source>
        <dbReference type="SAM" id="MobiDB-lite"/>
    </source>
</evidence>
<name>A0AA39D1B1_9EURO</name>
<feature type="region of interest" description="Disordered" evidence="1">
    <location>
        <begin position="20"/>
        <end position="69"/>
    </location>
</feature>
<reference evidence="2" key="1">
    <citation type="submission" date="2022-10" db="EMBL/GenBank/DDBJ databases">
        <title>Culturing micro-colonial fungi from biological soil crusts in the Mojave desert and describing Neophaeococcomyces mojavensis, and introducing the new genera and species Taxawa tesnikishii.</title>
        <authorList>
            <person name="Kurbessoian T."/>
            <person name="Stajich J.E."/>
        </authorList>
    </citation>
    <scope>NUCLEOTIDE SEQUENCE</scope>
    <source>
        <strain evidence="2">TK_35</strain>
    </source>
</reference>
<proteinExistence type="predicted"/>
<comment type="caution">
    <text evidence="2">The sequence shown here is derived from an EMBL/GenBank/DDBJ whole genome shotgun (WGS) entry which is preliminary data.</text>
</comment>
<feature type="compositionally biased region" description="Polar residues" evidence="1">
    <location>
        <begin position="20"/>
        <end position="31"/>
    </location>
</feature>
<organism evidence="2 3">
    <name type="scientific">Knufia peltigerae</name>
    <dbReference type="NCBI Taxonomy" id="1002370"/>
    <lineage>
        <taxon>Eukaryota</taxon>
        <taxon>Fungi</taxon>
        <taxon>Dikarya</taxon>
        <taxon>Ascomycota</taxon>
        <taxon>Pezizomycotina</taxon>
        <taxon>Eurotiomycetes</taxon>
        <taxon>Chaetothyriomycetidae</taxon>
        <taxon>Chaetothyriales</taxon>
        <taxon>Trichomeriaceae</taxon>
        <taxon>Knufia</taxon>
    </lineage>
</organism>
<dbReference type="EMBL" id="JAPDRN010000019">
    <property type="protein sequence ID" value="KAJ9639047.1"/>
    <property type="molecule type" value="Genomic_DNA"/>
</dbReference>
<evidence type="ECO:0000313" key="2">
    <source>
        <dbReference type="EMBL" id="KAJ9639047.1"/>
    </source>
</evidence>
<feature type="compositionally biased region" description="Polar residues" evidence="1">
    <location>
        <begin position="51"/>
        <end position="60"/>
    </location>
</feature>
<feature type="region of interest" description="Disordered" evidence="1">
    <location>
        <begin position="393"/>
        <end position="421"/>
    </location>
</feature>
<protein>
    <submittedName>
        <fullName evidence="2">Uncharacterized protein</fullName>
    </submittedName>
</protein>
<gene>
    <name evidence="2" type="ORF">H2204_003955</name>
</gene>
<feature type="compositionally biased region" description="Polar residues" evidence="1">
    <location>
        <begin position="393"/>
        <end position="405"/>
    </location>
</feature>
<sequence>MAASFFSAPFRFLSKFTPLRSSASPSDNSTLVAADNARSGQSKHDSIDTIRGTQMSISSSNKKRKAVDDEIDEPVRKRVLTATGNSDAHCSEEAVISPVKSFQASPQISNDRVLMPPPRAHAGHKSKIPQNPLITSITPAIRPTVRDDDDDGASLTSLAKGRAEDMDEGVMEERRRYIASIQLPPNSGIWSQTEKDLFFHLAYRGFEPLLPQSWMLDFGTLPISVFAHENTTVAPLIHHIRDKQFRAARALRQLFEAGHEARDRSYVSPGAQREKMLERALKRYLYWALTDMGLRPKSDPNYIPVHTLTRRRRGRTTFQTLEHMAQKLQRLSERHHHARNVQPSIELHSLSLADDDNTRIMEDDDSLPTLIGLVLISSVVAVVTLSPYVQSKTTQSPSIRQTVSPPFSDRDAQTGPPLSSSEATDRLRIIAEFDFSLKDQDVWNALGVAIVAMQIRKEALRANSSFVYDDMEMLGSEVGSIAGSRLSVDLESLYEGSTTRSVLEDDPDL</sequence>
<dbReference type="Proteomes" id="UP001172681">
    <property type="component" value="Unassembled WGS sequence"/>
</dbReference>
<dbReference type="AlphaFoldDB" id="A0AA39D1B1"/>
<accession>A0AA39D1B1</accession>